<proteinExistence type="predicted"/>
<dbReference type="EMBL" id="QJKJ01009386">
    <property type="protein sequence ID" value="RDX76786.1"/>
    <property type="molecule type" value="Genomic_DNA"/>
</dbReference>
<name>A0A371FEU0_MUCPR</name>
<feature type="non-terminal residue" evidence="4">
    <location>
        <position position="1"/>
    </location>
</feature>
<evidence type="ECO:0000313" key="4">
    <source>
        <dbReference type="EMBL" id="RDX76786.1"/>
    </source>
</evidence>
<dbReference type="OrthoDB" id="1423127at2759"/>
<keyword evidence="2" id="KW-0408">Iron</keyword>
<keyword evidence="1" id="KW-0479">Metal-binding</keyword>
<gene>
    <name evidence="4" type="primary">SRG1</name>
    <name evidence="4" type="ORF">CR513_43182</name>
</gene>
<evidence type="ECO:0000256" key="1">
    <source>
        <dbReference type="ARBA" id="ARBA00022723"/>
    </source>
</evidence>
<evidence type="ECO:0000256" key="2">
    <source>
        <dbReference type="ARBA" id="ARBA00023004"/>
    </source>
</evidence>
<reference evidence="4" key="1">
    <citation type="submission" date="2018-05" db="EMBL/GenBank/DDBJ databases">
        <title>Draft genome of Mucuna pruriens seed.</title>
        <authorList>
            <person name="Nnadi N.E."/>
            <person name="Vos R."/>
            <person name="Hasami M.H."/>
            <person name="Devisetty U.K."/>
            <person name="Aguiy J.C."/>
        </authorList>
    </citation>
    <scope>NUCLEOTIDE SEQUENCE [LARGE SCALE GENOMIC DNA]</scope>
    <source>
        <strain evidence="4">JCA_2017</strain>
    </source>
</reference>
<dbReference type="STRING" id="157652.A0A371FEU0"/>
<dbReference type="InterPro" id="IPR027443">
    <property type="entry name" value="IPNS-like_sf"/>
</dbReference>
<dbReference type="InterPro" id="IPR026992">
    <property type="entry name" value="DIOX_N"/>
</dbReference>
<dbReference type="SUPFAM" id="SSF51197">
    <property type="entry name" value="Clavaminate synthase-like"/>
    <property type="match status" value="1"/>
</dbReference>
<evidence type="ECO:0000259" key="3">
    <source>
        <dbReference type="Pfam" id="PF14226"/>
    </source>
</evidence>
<dbReference type="GO" id="GO:0046872">
    <property type="term" value="F:metal ion binding"/>
    <property type="evidence" value="ECO:0007669"/>
    <property type="project" value="UniProtKB-KW"/>
</dbReference>
<feature type="domain" description="Non-haem dioxygenase N-terminal" evidence="3">
    <location>
        <begin position="47"/>
        <end position="77"/>
    </location>
</feature>
<dbReference type="Proteomes" id="UP000257109">
    <property type="component" value="Unassembled WGS sequence"/>
</dbReference>
<dbReference type="Pfam" id="PF14226">
    <property type="entry name" value="DIOX_N"/>
    <property type="match status" value="1"/>
</dbReference>
<keyword evidence="5" id="KW-1185">Reference proteome</keyword>
<accession>A0A371FEU0</accession>
<evidence type="ECO:0000313" key="5">
    <source>
        <dbReference type="Proteomes" id="UP000257109"/>
    </source>
</evidence>
<protein>
    <submittedName>
        <fullName evidence="4">Protein SRG1</fullName>
    </submittedName>
</protein>
<organism evidence="4 5">
    <name type="scientific">Mucuna pruriens</name>
    <name type="common">Velvet bean</name>
    <name type="synonym">Dolichos pruriens</name>
    <dbReference type="NCBI Taxonomy" id="157652"/>
    <lineage>
        <taxon>Eukaryota</taxon>
        <taxon>Viridiplantae</taxon>
        <taxon>Streptophyta</taxon>
        <taxon>Embryophyta</taxon>
        <taxon>Tracheophyta</taxon>
        <taxon>Spermatophyta</taxon>
        <taxon>Magnoliopsida</taxon>
        <taxon>eudicotyledons</taxon>
        <taxon>Gunneridae</taxon>
        <taxon>Pentapetalae</taxon>
        <taxon>rosids</taxon>
        <taxon>fabids</taxon>
        <taxon>Fabales</taxon>
        <taxon>Fabaceae</taxon>
        <taxon>Papilionoideae</taxon>
        <taxon>50 kb inversion clade</taxon>
        <taxon>NPAAA clade</taxon>
        <taxon>indigoferoid/millettioid clade</taxon>
        <taxon>Phaseoleae</taxon>
        <taxon>Mucuna</taxon>
    </lineage>
</organism>
<dbReference type="AlphaFoldDB" id="A0A371FEU0"/>
<sequence length="79" mass="8987">MGVQGTSLLVPCVKELAKEPIMEVPERYVRLDQDPPTLSNTTSFSQVPVIDLHKLLSQDATELERLNHACKQWGFFQYV</sequence>
<comment type="caution">
    <text evidence="4">The sequence shown here is derived from an EMBL/GenBank/DDBJ whole genome shotgun (WGS) entry which is preliminary data.</text>
</comment>
<dbReference type="Gene3D" id="2.60.120.330">
    <property type="entry name" value="B-lactam Antibiotic, Isopenicillin N Synthase, Chain"/>
    <property type="match status" value="1"/>
</dbReference>